<organism evidence="3 4">
    <name type="scientific">Lysinibacillus antri</name>
    <dbReference type="NCBI Taxonomy" id="2498145"/>
    <lineage>
        <taxon>Bacteria</taxon>
        <taxon>Bacillati</taxon>
        <taxon>Bacillota</taxon>
        <taxon>Bacilli</taxon>
        <taxon>Bacillales</taxon>
        <taxon>Bacillaceae</taxon>
        <taxon>Lysinibacillus</taxon>
    </lineage>
</organism>
<dbReference type="Proteomes" id="UP000287910">
    <property type="component" value="Unassembled WGS sequence"/>
</dbReference>
<feature type="domain" description="SLH" evidence="2">
    <location>
        <begin position="46"/>
        <end position="108"/>
    </location>
</feature>
<feature type="domain" description="SLH" evidence="2">
    <location>
        <begin position="180"/>
        <end position="242"/>
    </location>
</feature>
<dbReference type="InterPro" id="IPR001119">
    <property type="entry name" value="SLH_dom"/>
</dbReference>
<name>A0A432L9F4_9BACI</name>
<reference evidence="3 4" key="1">
    <citation type="submission" date="2018-12" db="EMBL/GenBank/DDBJ databases">
        <title>Lysinibacillus antri sp. nov., isolated from a cave soil.</title>
        <authorList>
            <person name="Narsing Rao M.P."/>
            <person name="Zhang H."/>
            <person name="Dong Z.-Y."/>
            <person name="Niu X.-K."/>
            <person name="Zhang K."/>
            <person name="Fang B.-Z."/>
            <person name="Kang Y.-Q."/>
            <person name="Xiao M."/>
            <person name="Li W.-J."/>
        </authorList>
    </citation>
    <scope>NUCLEOTIDE SEQUENCE [LARGE SCALE GENOMIC DNA]</scope>
    <source>
        <strain evidence="3 4">SYSU K30002</strain>
    </source>
</reference>
<proteinExistence type="predicted"/>
<evidence type="ECO:0000256" key="1">
    <source>
        <dbReference type="ARBA" id="ARBA00022729"/>
    </source>
</evidence>
<sequence length="260" mass="28641">MLEGKLMKKNKKSISKYILVATLALGFTTSAVTLPFQSEAVEAVTNKVKFSDVPTSHWGYNDVNKAAEKKLIVGYNGKFNPKGNVTRAELAQMLSSAFDGTERVQNSFTDVAKSNWATDAINEGIALGFIDVADYKNNKFEPTKVMTRAEVAKWLSKGLVSSNANYGVILEKMASATTPFLSIADLNQIKTSDIPYIGLMMGTELMIGSSNKFNPNAAISRVEVASILIRYLDKKNMDPSEFSKLKEFYETDGFEIVDIQ</sequence>
<evidence type="ECO:0000313" key="4">
    <source>
        <dbReference type="Proteomes" id="UP000287910"/>
    </source>
</evidence>
<feature type="domain" description="SLH" evidence="2">
    <location>
        <begin position="109"/>
        <end position="169"/>
    </location>
</feature>
<evidence type="ECO:0000313" key="3">
    <source>
        <dbReference type="EMBL" id="RUL49815.1"/>
    </source>
</evidence>
<accession>A0A432L9F4</accession>
<protein>
    <submittedName>
        <fullName evidence="3">S-layer homology domain-containing protein</fullName>
    </submittedName>
</protein>
<keyword evidence="1" id="KW-0732">Signal</keyword>
<comment type="caution">
    <text evidence="3">The sequence shown here is derived from an EMBL/GenBank/DDBJ whole genome shotgun (WGS) entry which is preliminary data.</text>
</comment>
<dbReference type="PROSITE" id="PS51272">
    <property type="entry name" value="SLH"/>
    <property type="match status" value="3"/>
</dbReference>
<dbReference type="Pfam" id="PF00395">
    <property type="entry name" value="SLH"/>
    <property type="match status" value="2"/>
</dbReference>
<dbReference type="InterPro" id="IPR051465">
    <property type="entry name" value="Cell_Envelope_Struct_Comp"/>
</dbReference>
<keyword evidence="4" id="KW-1185">Reference proteome</keyword>
<dbReference type="PANTHER" id="PTHR43308">
    <property type="entry name" value="OUTER MEMBRANE PROTEIN ALPHA-RELATED"/>
    <property type="match status" value="1"/>
</dbReference>
<evidence type="ECO:0000259" key="2">
    <source>
        <dbReference type="PROSITE" id="PS51272"/>
    </source>
</evidence>
<dbReference type="PANTHER" id="PTHR43308:SF5">
    <property type="entry name" value="S-LAYER PROTEIN _ PEPTIDOGLYCAN ENDO-BETA-N-ACETYLGLUCOSAMINIDASE"/>
    <property type="match status" value="1"/>
</dbReference>
<gene>
    <name evidence="3" type="ORF">EK386_14765</name>
</gene>
<dbReference type="EMBL" id="RYYR01000023">
    <property type="protein sequence ID" value="RUL49815.1"/>
    <property type="molecule type" value="Genomic_DNA"/>
</dbReference>
<dbReference type="AlphaFoldDB" id="A0A432L9F4"/>